<dbReference type="STRING" id="767769.A0A1L9UDL9"/>
<evidence type="ECO:0000256" key="5">
    <source>
        <dbReference type="SAM" id="Phobius"/>
    </source>
</evidence>
<evidence type="ECO:0000313" key="6">
    <source>
        <dbReference type="EMBL" id="OJJ69742.1"/>
    </source>
</evidence>
<evidence type="ECO:0000256" key="2">
    <source>
        <dbReference type="ARBA" id="ARBA00022692"/>
    </source>
</evidence>
<dbReference type="AlphaFoldDB" id="A0A1L9UDL9"/>
<sequence length="254" mass="28769">MSPAVNRVDGSRNNVLFCLYTAVRREVKLTYSLMESNFDAAFVPFPIFTTASLIYRRATYQEAISSLAYATLYGFFFSYSIDLANNAEGGAIEDHINKPNRPIVQSRTTVAATKIRFYMACGTWLLLSYVLDLYIWSLLWIVILLFHYQLHVSRIGPAKDLSMALGVISQLMACWKLGGSDTESGWRWVKLIIVWTFFTVPIQDFRDIPGDLAAGRKTTPILLGDYPARIYTSLGLMSTEVSFHDTIIPNCCYY</sequence>
<evidence type="ECO:0000313" key="7">
    <source>
        <dbReference type="Proteomes" id="UP000184499"/>
    </source>
</evidence>
<organism evidence="6 7">
    <name type="scientific">Aspergillus brasiliensis (strain CBS 101740 / IMI 381727 / IBT 21946)</name>
    <dbReference type="NCBI Taxonomy" id="767769"/>
    <lineage>
        <taxon>Eukaryota</taxon>
        <taxon>Fungi</taxon>
        <taxon>Dikarya</taxon>
        <taxon>Ascomycota</taxon>
        <taxon>Pezizomycotina</taxon>
        <taxon>Eurotiomycetes</taxon>
        <taxon>Eurotiomycetidae</taxon>
        <taxon>Eurotiales</taxon>
        <taxon>Aspergillaceae</taxon>
        <taxon>Aspergillus</taxon>
        <taxon>Aspergillus subgen. Circumdati</taxon>
    </lineage>
</organism>
<dbReference type="Pfam" id="PF01040">
    <property type="entry name" value="UbiA"/>
    <property type="match status" value="1"/>
</dbReference>
<dbReference type="GO" id="GO:0016020">
    <property type="term" value="C:membrane"/>
    <property type="evidence" value="ECO:0007669"/>
    <property type="project" value="UniProtKB-SubCell"/>
</dbReference>
<keyword evidence="4 5" id="KW-0472">Membrane</keyword>
<accession>A0A1L9UDL9</accession>
<dbReference type="Proteomes" id="UP000184499">
    <property type="component" value="Unassembled WGS sequence"/>
</dbReference>
<keyword evidence="2 5" id="KW-0812">Transmembrane</keyword>
<comment type="subcellular location">
    <subcellularLocation>
        <location evidence="1">Membrane</location>
        <topology evidence="1">Multi-pass membrane protein</topology>
    </subcellularLocation>
</comment>
<proteinExistence type="predicted"/>
<dbReference type="InterPro" id="IPR000537">
    <property type="entry name" value="UbiA_prenyltransferase"/>
</dbReference>
<dbReference type="CDD" id="cd13965">
    <property type="entry name" value="PT_UbiA_3"/>
    <property type="match status" value="1"/>
</dbReference>
<dbReference type="EMBL" id="KV878688">
    <property type="protein sequence ID" value="OJJ69742.1"/>
    <property type="molecule type" value="Genomic_DNA"/>
</dbReference>
<dbReference type="GO" id="GO:0016765">
    <property type="term" value="F:transferase activity, transferring alkyl or aryl (other than methyl) groups"/>
    <property type="evidence" value="ECO:0007669"/>
    <property type="project" value="InterPro"/>
</dbReference>
<dbReference type="OMA" id="YWVLTAM"/>
<dbReference type="GeneID" id="93580216"/>
<dbReference type="PANTHER" id="PTHR42723">
    <property type="entry name" value="CHLOROPHYLL SYNTHASE"/>
    <property type="match status" value="1"/>
</dbReference>
<dbReference type="InterPro" id="IPR050475">
    <property type="entry name" value="Prenyltransferase_related"/>
</dbReference>
<dbReference type="OrthoDB" id="434972at2759"/>
<evidence type="ECO:0000256" key="1">
    <source>
        <dbReference type="ARBA" id="ARBA00004141"/>
    </source>
</evidence>
<gene>
    <name evidence="6" type="ORF">ASPBRDRAFT_57361</name>
</gene>
<feature type="transmembrane region" description="Helical" evidence="5">
    <location>
        <begin position="124"/>
        <end position="148"/>
    </location>
</feature>
<dbReference type="RefSeq" id="XP_067476991.1">
    <property type="nucleotide sequence ID" value="XM_067627728.1"/>
</dbReference>
<dbReference type="PANTHER" id="PTHR42723:SF1">
    <property type="entry name" value="CHLOROPHYLL SYNTHASE, CHLOROPLASTIC"/>
    <property type="match status" value="1"/>
</dbReference>
<protein>
    <submittedName>
        <fullName evidence="6">Uncharacterized protein</fullName>
    </submittedName>
</protein>
<evidence type="ECO:0000256" key="4">
    <source>
        <dbReference type="ARBA" id="ARBA00023136"/>
    </source>
</evidence>
<keyword evidence="3 5" id="KW-1133">Transmembrane helix</keyword>
<name>A0A1L9UDL9_ASPBC</name>
<keyword evidence="7" id="KW-1185">Reference proteome</keyword>
<evidence type="ECO:0000256" key="3">
    <source>
        <dbReference type="ARBA" id="ARBA00022989"/>
    </source>
</evidence>
<reference evidence="7" key="1">
    <citation type="journal article" date="2017" name="Genome Biol.">
        <title>Comparative genomics reveals high biological diversity and specific adaptations in the industrially and medically important fungal genus Aspergillus.</title>
        <authorList>
            <person name="de Vries R.P."/>
            <person name="Riley R."/>
            <person name="Wiebenga A."/>
            <person name="Aguilar-Osorio G."/>
            <person name="Amillis S."/>
            <person name="Uchima C.A."/>
            <person name="Anderluh G."/>
            <person name="Asadollahi M."/>
            <person name="Askin M."/>
            <person name="Barry K."/>
            <person name="Battaglia E."/>
            <person name="Bayram O."/>
            <person name="Benocci T."/>
            <person name="Braus-Stromeyer S.A."/>
            <person name="Caldana C."/>
            <person name="Canovas D."/>
            <person name="Cerqueira G.C."/>
            <person name="Chen F."/>
            <person name="Chen W."/>
            <person name="Choi C."/>
            <person name="Clum A."/>
            <person name="Dos Santos R.A."/>
            <person name="Damasio A.R."/>
            <person name="Diallinas G."/>
            <person name="Emri T."/>
            <person name="Fekete E."/>
            <person name="Flipphi M."/>
            <person name="Freyberg S."/>
            <person name="Gallo A."/>
            <person name="Gournas C."/>
            <person name="Habgood R."/>
            <person name="Hainaut M."/>
            <person name="Harispe M.L."/>
            <person name="Henrissat B."/>
            <person name="Hilden K.S."/>
            <person name="Hope R."/>
            <person name="Hossain A."/>
            <person name="Karabika E."/>
            <person name="Karaffa L."/>
            <person name="Karanyi Z."/>
            <person name="Krasevec N."/>
            <person name="Kuo A."/>
            <person name="Kusch H."/>
            <person name="LaButti K."/>
            <person name="Lagendijk E.L."/>
            <person name="Lapidus A."/>
            <person name="Levasseur A."/>
            <person name="Lindquist E."/>
            <person name="Lipzen A."/>
            <person name="Logrieco A.F."/>
            <person name="MacCabe A."/>
            <person name="Maekelae M.R."/>
            <person name="Malavazi I."/>
            <person name="Melin P."/>
            <person name="Meyer V."/>
            <person name="Mielnichuk N."/>
            <person name="Miskei M."/>
            <person name="Molnar A.P."/>
            <person name="Mule G."/>
            <person name="Ngan C.Y."/>
            <person name="Orejas M."/>
            <person name="Orosz E."/>
            <person name="Ouedraogo J.P."/>
            <person name="Overkamp K.M."/>
            <person name="Park H.-S."/>
            <person name="Perrone G."/>
            <person name="Piumi F."/>
            <person name="Punt P.J."/>
            <person name="Ram A.F."/>
            <person name="Ramon A."/>
            <person name="Rauscher S."/>
            <person name="Record E."/>
            <person name="Riano-Pachon D.M."/>
            <person name="Robert V."/>
            <person name="Roehrig J."/>
            <person name="Ruller R."/>
            <person name="Salamov A."/>
            <person name="Salih N.S."/>
            <person name="Samson R.A."/>
            <person name="Sandor E."/>
            <person name="Sanguinetti M."/>
            <person name="Schuetze T."/>
            <person name="Sepcic K."/>
            <person name="Shelest E."/>
            <person name="Sherlock G."/>
            <person name="Sophianopoulou V."/>
            <person name="Squina F.M."/>
            <person name="Sun H."/>
            <person name="Susca A."/>
            <person name="Todd R.B."/>
            <person name="Tsang A."/>
            <person name="Unkles S.E."/>
            <person name="van de Wiele N."/>
            <person name="van Rossen-Uffink D."/>
            <person name="Oliveira J.V."/>
            <person name="Vesth T.C."/>
            <person name="Visser J."/>
            <person name="Yu J.-H."/>
            <person name="Zhou M."/>
            <person name="Andersen M.R."/>
            <person name="Archer D.B."/>
            <person name="Baker S.E."/>
            <person name="Benoit I."/>
            <person name="Brakhage A.A."/>
            <person name="Braus G.H."/>
            <person name="Fischer R."/>
            <person name="Frisvad J.C."/>
            <person name="Goldman G.H."/>
            <person name="Houbraken J."/>
            <person name="Oakley B."/>
            <person name="Pocsi I."/>
            <person name="Scazzocchio C."/>
            <person name="Seiboth B."/>
            <person name="vanKuyk P.A."/>
            <person name="Wortman J."/>
            <person name="Dyer P.S."/>
            <person name="Grigoriev I.V."/>
        </authorList>
    </citation>
    <scope>NUCLEOTIDE SEQUENCE [LARGE SCALE GENOMIC DNA]</scope>
    <source>
        <strain evidence="7">CBS 101740 / IMI 381727 / IBT 21946</strain>
    </source>
</reference>
<dbReference type="VEuPathDB" id="FungiDB:ASPBRDRAFT_57361"/>